<dbReference type="EMBL" id="JAWDGP010005730">
    <property type="protein sequence ID" value="KAK3752950.1"/>
    <property type="molecule type" value="Genomic_DNA"/>
</dbReference>
<organism evidence="1 2">
    <name type="scientific">Elysia crispata</name>
    <name type="common">lettuce slug</name>
    <dbReference type="NCBI Taxonomy" id="231223"/>
    <lineage>
        <taxon>Eukaryota</taxon>
        <taxon>Metazoa</taxon>
        <taxon>Spiralia</taxon>
        <taxon>Lophotrochozoa</taxon>
        <taxon>Mollusca</taxon>
        <taxon>Gastropoda</taxon>
        <taxon>Heterobranchia</taxon>
        <taxon>Euthyneura</taxon>
        <taxon>Panpulmonata</taxon>
        <taxon>Sacoglossa</taxon>
        <taxon>Placobranchoidea</taxon>
        <taxon>Plakobranchidae</taxon>
        <taxon>Elysia</taxon>
    </lineage>
</organism>
<gene>
    <name evidence="1" type="ORF">RRG08_021194</name>
</gene>
<proteinExistence type="predicted"/>
<sequence length="85" mass="9321">METFMRHYRDSASISVVISSLESHCIVHSADFNVFAPTLCNLRSDLSEEVFFSGKKPTPSSFLLQAQELVGQKGDVGITLVTDPS</sequence>
<evidence type="ECO:0000313" key="1">
    <source>
        <dbReference type="EMBL" id="KAK3752950.1"/>
    </source>
</evidence>
<protein>
    <submittedName>
        <fullName evidence="1">Uncharacterized protein</fullName>
    </submittedName>
</protein>
<dbReference type="AlphaFoldDB" id="A0AAE1D239"/>
<reference evidence="1" key="1">
    <citation type="journal article" date="2023" name="G3 (Bethesda)">
        <title>A reference genome for the long-term kleptoplast-retaining sea slug Elysia crispata morphotype clarki.</title>
        <authorList>
            <person name="Eastman K.E."/>
            <person name="Pendleton A.L."/>
            <person name="Shaikh M.A."/>
            <person name="Suttiyut T."/>
            <person name="Ogas R."/>
            <person name="Tomko P."/>
            <person name="Gavelis G."/>
            <person name="Widhalm J.R."/>
            <person name="Wisecaver J.H."/>
        </authorList>
    </citation>
    <scope>NUCLEOTIDE SEQUENCE</scope>
    <source>
        <strain evidence="1">ECLA1</strain>
    </source>
</reference>
<evidence type="ECO:0000313" key="2">
    <source>
        <dbReference type="Proteomes" id="UP001283361"/>
    </source>
</evidence>
<comment type="caution">
    <text evidence="1">The sequence shown here is derived from an EMBL/GenBank/DDBJ whole genome shotgun (WGS) entry which is preliminary data.</text>
</comment>
<accession>A0AAE1D239</accession>
<name>A0AAE1D239_9GAST</name>
<keyword evidence="2" id="KW-1185">Reference proteome</keyword>
<dbReference type="Proteomes" id="UP001283361">
    <property type="component" value="Unassembled WGS sequence"/>
</dbReference>